<proteinExistence type="predicted"/>
<protein>
    <submittedName>
        <fullName evidence="1">Uncharacterized protein</fullName>
    </submittedName>
</protein>
<comment type="caution">
    <text evidence="1">The sequence shown here is derived from an EMBL/GenBank/DDBJ whole genome shotgun (WGS) entry which is preliminary data.</text>
</comment>
<organism evidence="1 2">
    <name type="scientific">Eumeta variegata</name>
    <name type="common">Bagworm moth</name>
    <name type="synonym">Eumeta japonica</name>
    <dbReference type="NCBI Taxonomy" id="151549"/>
    <lineage>
        <taxon>Eukaryota</taxon>
        <taxon>Metazoa</taxon>
        <taxon>Ecdysozoa</taxon>
        <taxon>Arthropoda</taxon>
        <taxon>Hexapoda</taxon>
        <taxon>Insecta</taxon>
        <taxon>Pterygota</taxon>
        <taxon>Neoptera</taxon>
        <taxon>Endopterygota</taxon>
        <taxon>Lepidoptera</taxon>
        <taxon>Glossata</taxon>
        <taxon>Ditrysia</taxon>
        <taxon>Tineoidea</taxon>
        <taxon>Psychidae</taxon>
        <taxon>Oiketicinae</taxon>
        <taxon>Eumeta</taxon>
    </lineage>
</organism>
<dbReference type="Proteomes" id="UP000299102">
    <property type="component" value="Unassembled WGS sequence"/>
</dbReference>
<gene>
    <name evidence="1" type="ORF">EVAR_37875_1</name>
</gene>
<name>A0A4C1Y560_EUMVA</name>
<reference evidence="1 2" key="1">
    <citation type="journal article" date="2019" name="Commun. Biol.">
        <title>The bagworm genome reveals a unique fibroin gene that provides high tensile strength.</title>
        <authorList>
            <person name="Kono N."/>
            <person name="Nakamura H."/>
            <person name="Ohtoshi R."/>
            <person name="Tomita M."/>
            <person name="Numata K."/>
            <person name="Arakawa K."/>
        </authorList>
    </citation>
    <scope>NUCLEOTIDE SEQUENCE [LARGE SCALE GENOMIC DNA]</scope>
</reference>
<sequence length="107" mass="12185">MSLRVAAFRLECFDLSPRRSTCNDRAGRSSARARTSHPLASYQLTKNRDVWSRSRVVRLVVWERSQTCYSDSWLRTGKRKESVDAARVSCLAHRASAARPQLIAAFN</sequence>
<evidence type="ECO:0000313" key="2">
    <source>
        <dbReference type="Proteomes" id="UP000299102"/>
    </source>
</evidence>
<evidence type="ECO:0000313" key="1">
    <source>
        <dbReference type="EMBL" id="GBP71036.1"/>
    </source>
</evidence>
<keyword evidence="2" id="KW-1185">Reference proteome</keyword>
<dbReference type="AlphaFoldDB" id="A0A4C1Y560"/>
<accession>A0A4C1Y560</accession>
<dbReference type="EMBL" id="BGZK01001095">
    <property type="protein sequence ID" value="GBP71036.1"/>
    <property type="molecule type" value="Genomic_DNA"/>
</dbReference>